<reference evidence="7" key="1">
    <citation type="journal article" date="2014" name="Science">
        <title>The coffee genome provides insight into the convergent evolution of caffeine biosynthesis.</title>
        <authorList>
            <person name="Denoeud F."/>
            <person name="Carretero-Paulet L."/>
            <person name="Dereeper A."/>
            <person name="Droc G."/>
            <person name="Guyot R."/>
            <person name="Pietrella M."/>
            <person name="Zheng C."/>
            <person name="Alberti A."/>
            <person name="Anthony F."/>
            <person name="Aprea G."/>
            <person name="Aury J.M."/>
            <person name="Bento P."/>
            <person name="Bernard M."/>
            <person name="Bocs S."/>
            <person name="Campa C."/>
            <person name="Cenci A."/>
            <person name="Combes M.C."/>
            <person name="Crouzillat D."/>
            <person name="Da Silva C."/>
            <person name="Daddiego L."/>
            <person name="De Bellis F."/>
            <person name="Dussert S."/>
            <person name="Garsmeur O."/>
            <person name="Gayraud T."/>
            <person name="Guignon V."/>
            <person name="Jahn K."/>
            <person name="Jamilloux V."/>
            <person name="Joet T."/>
            <person name="Labadie K."/>
            <person name="Lan T."/>
            <person name="Leclercq J."/>
            <person name="Lepelley M."/>
            <person name="Leroy T."/>
            <person name="Li L.T."/>
            <person name="Librado P."/>
            <person name="Lopez L."/>
            <person name="Munoz A."/>
            <person name="Noel B."/>
            <person name="Pallavicini A."/>
            <person name="Perrotta G."/>
            <person name="Poncet V."/>
            <person name="Pot D."/>
            <person name="Priyono X."/>
            <person name="Rigoreau M."/>
            <person name="Rouard M."/>
            <person name="Rozas J."/>
            <person name="Tranchant-Dubreuil C."/>
            <person name="VanBuren R."/>
            <person name="Zhang Q."/>
            <person name="Andrade A.C."/>
            <person name="Argout X."/>
            <person name="Bertrand B."/>
            <person name="de Kochko A."/>
            <person name="Graziosi G."/>
            <person name="Henry R.J."/>
            <person name="Jayarama X."/>
            <person name="Ming R."/>
            <person name="Nagai C."/>
            <person name="Rounsley S."/>
            <person name="Sankoff D."/>
            <person name="Giuliano G."/>
            <person name="Albert V.A."/>
            <person name="Wincker P."/>
            <person name="Lashermes P."/>
        </authorList>
    </citation>
    <scope>NUCLEOTIDE SEQUENCE [LARGE SCALE GENOMIC DNA]</scope>
    <source>
        <strain evidence="7">cv. DH200-94</strain>
    </source>
</reference>
<dbReference type="GO" id="GO:0005737">
    <property type="term" value="C:cytoplasm"/>
    <property type="evidence" value="ECO:0007669"/>
    <property type="project" value="TreeGrafter"/>
</dbReference>
<evidence type="ECO:0000313" key="6">
    <source>
        <dbReference type="EMBL" id="CDP10070.1"/>
    </source>
</evidence>
<name>A0A068UNF6_COFCA</name>
<keyword evidence="1" id="KW-0436">Ligase</keyword>
<dbReference type="GO" id="GO:0044208">
    <property type="term" value="P:'de novo' AMP biosynthetic process"/>
    <property type="evidence" value="ECO:0007669"/>
    <property type="project" value="TreeGrafter"/>
</dbReference>
<dbReference type="PhylomeDB" id="A0A068UNF6"/>
<dbReference type="GO" id="GO:0004019">
    <property type="term" value="F:adenylosuccinate synthase activity"/>
    <property type="evidence" value="ECO:0007669"/>
    <property type="project" value="InterPro"/>
</dbReference>
<dbReference type="InterPro" id="IPR042109">
    <property type="entry name" value="Adenylosuccinate_synth_dom1"/>
</dbReference>
<dbReference type="Gramene" id="CDP10070">
    <property type="protein sequence ID" value="CDP10070"/>
    <property type="gene ID" value="GSCOC_T00030659001"/>
</dbReference>
<evidence type="ECO:0000256" key="3">
    <source>
        <dbReference type="ARBA" id="ARBA00022741"/>
    </source>
</evidence>
<dbReference type="STRING" id="49390.A0A068UNF6"/>
<keyword evidence="7" id="KW-1185">Reference proteome</keyword>
<proteinExistence type="predicted"/>
<dbReference type="GO" id="GO:0046872">
    <property type="term" value="F:metal ion binding"/>
    <property type="evidence" value="ECO:0007669"/>
    <property type="project" value="UniProtKB-KW"/>
</dbReference>
<dbReference type="EMBL" id="HG739127">
    <property type="protein sequence ID" value="CDP10070.1"/>
    <property type="molecule type" value="Genomic_DNA"/>
</dbReference>
<evidence type="ECO:0000256" key="1">
    <source>
        <dbReference type="ARBA" id="ARBA00022598"/>
    </source>
</evidence>
<dbReference type="InterPro" id="IPR027417">
    <property type="entry name" value="P-loop_NTPase"/>
</dbReference>
<dbReference type="SUPFAM" id="SSF52540">
    <property type="entry name" value="P-loop containing nucleoside triphosphate hydrolases"/>
    <property type="match status" value="1"/>
</dbReference>
<evidence type="ECO:0000256" key="4">
    <source>
        <dbReference type="ARBA" id="ARBA00022755"/>
    </source>
</evidence>
<dbReference type="GO" id="GO:0046040">
    <property type="term" value="P:IMP metabolic process"/>
    <property type="evidence" value="ECO:0007669"/>
    <property type="project" value="TreeGrafter"/>
</dbReference>
<gene>
    <name evidence="6" type="ORF">GSCOC_T00030659001</name>
</gene>
<accession>A0A068UNF6</accession>
<dbReference type="AlphaFoldDB" id="A0A068UNF6"/>
<keyword evidence="4" id="KW-0658">Purine biosynthesis</keyword>
<sequence length="141" mass="15379">MNLSSSSSLRLDTNSISTRAAVANPFNGSQSYQIPFDGTALRKVVKFSPTCSSATKPVDVVVDKHRQKVGELGFGGLSRIESLSQVSGVLNCQWGDKGKGKLLDILAQHFDTIARCQVTYHRFFTLQSFTSLGIHLTLIQC</sequence>
<evidence type="ECO:0000256" key="2">
    <source>
        <dbReference type="ARBA" id="ARBA00022723"/>
    </source>
</evidence>
<dbReference type="PANTHER" id="PTHR11846">
    <property type="entry name" value="ADENYLOSUCCINATE SYNTHETASE"/>
    <property type="match status" value="1"/>
</dbReference>
<evidence type="ECO:0000256" key="5">
    <source>
        <dbReference type="ARBA" id="ARBA00022842"/>
    </source>
</evidence>
<keyword evidence="2" id="KW-0479">Metal-binding</keyword>
<dbReference type="GO" id="GO:0000166">
    <property type="term" value="F:nucleotide binding"/>
    <property type="evidence" value="ECO:0007669"/>
    <property type="project" value="UniProtKB-KW"/>
</dbReference>
<keyword evidence="5" id="KW-0460">Magnesium</keyword>
<dbReference type="Proteomes" id="UP000295252">
    <property type="component" value="Chromosome VIII"/>
</dbReference>
<dbReference type="InterPro" id="IPR001114">
    <property type="entry name" value="Adenylosuccinate_synthetase"/>
</dbReference>
<dbReference type="OrthoDB" id="1742076at2759"/>
<protein>
    <submittedName>
        <fullName evidence="6">Uncharacterized protein</fullName>
    </submittedName>
</protein>
<organism evidence="6 7">
    <name type="scientific">Coffea canephora</name>
    <name type="common">Robusta coffee</name>
    <dbReference type="NCBI Taxonomy" id="49390"/>
    <lineage>
        <taxon>Eukaryota</taxon>
        <taxon>Viridiplantae</taxon>
        <taxon>Streptophyta</taxon>
        <taxon>Embryophyta</taxon>
        <taxon>Tracheophyta</taxon>
        <taxon>Spermatophyta</taxon>
        <taxon>Magnoliopsida</taxon>
        <taxon>eudicotyledons</taxon>
        <taxon>Gunneridae</taxon>
        <taxon>Pentapetalae</taxon>
        <taxon>asterids</taxon>
        <taxon>lamiids</taxon>
        <taxon>Gentianales</taxon>
        <taxon>Rubiaceae</taxon>
        <taxon>Ixoroideae</taxon>
        <taxon>Gardenieae complex</taxon>
        <taxon>Bertiereae - Coffeeae clade</taxon>
        <taxon>Coffeeae</taxon>
        <taxon>Coffea</taxon>
    </lineage>
</organism>
<keyword evidence="3" id="KW-0547">Nucleotide-binding</keyword>
<dbReference type="PANTHER" id="PTHR11846:SF0">
    <property type="entry name" value="ADENYLOSUCCINATE SYNTHETASE"/>
    <property type="match status" value="1"/>
</dbReference>
<dbReference type="Pfam" id="PF00709">
    <property type="entry name" value="Adenylsucc_synt"/>
    <property type="match status" value="1"/>
</dbReference>
<dbReference type="InParanoid" id="A0A068UNF6"/>
<evidence type="ECO:0000313" key="7">
    <source>
        <dbReference type="Proteomes" id="UP000295252"/>
    </source>
</evidence>
<dbReference type="Gene3D" id="3.40.440.10">
    <property type="entry name" value="Adenylosuccinate Synthetase, subunit A, domain 1"/>
    <property type="match status" value="1"/>
</dbReference>